<dbReference type="EMBL" id="CAXLJM020000024">
    <property type="protein sequence ID" value="CAL8091060.1"/>
    <property type="molecule type" value="Genomic_DNA"/>
</dbReference>
<feature type="compositionally biased region" description="Low complexity" evidence="1">
    <location>
        <begin position="165"/>
        <end position="177"/>
    </location>
</feature>
<organism evidence="3 4">
    <name type="scientific">Orchesella dallaii</name>
    <dbReference type="NCBI Taxonomy" id="48710"/>
    <lineage>
        <taxon>Eukaryota</taxon>
        <taxon>Metazoa</taxon>
        <taxon>Ecdysozoa</taxon>
        <taxon>Arthropoda</taxon>
        <taxon>Hexapoda</taxon>
        <taxon>Collembola</taxon>
        <taxon>Entomobryomorpha</taxon>
        <taxon>Entomobryoidea</taxon>
        <taxon>Orchesellidae</taxon>
        <taxon>Orchesellinae</taxon>
        <taxon>Orchesella</taxon>
    </lineage>
</organism>
<keyword evidence="2" id="KW-0732">Signal</keyword>
<dbReference type="Proteomes" id="UP001642540">
    <property type="component" value="Unassembled WGS sequence"/>
</dbReference>
<feature type="chain" id="PRO_5046766767" evidence="2">
    <location>
        <begin position="25"/>
        <end position="366"/>
    </location>
</feature>
<accession>A0ABP1QCT7</accession>
<evidence type="ECO:0000313" key="3">
    <source>
        <dbReference type="EMBL" id="CAL8091060.1"/>
    </source>
</evidence>
<protein>
    <submittedName>
        <fullName evidence="3">Uncharacterized protein</fullName>
    </submittedName>
</protein>
<comment type="caution">
    <text evidence="3">The sequence shown here is derived from an EMBL/GenBank/DDBJ whole genome shotgun (WGS) entry which is preliminary data.</text>
</comment>
<feature type="region of interest" description="Disordered" evidence="1">
    <location>
        <begin position="155"/>
        <end position="189"/>
    </location>
</feature>
<sequence>MQLSHLILLLVLSIVLVLLLHVDCTESTYAYTIRGFVQDVRHQPLRFIGGLFFKKAFILKKLKLKWKLKKKFVLKKLLKKLFLGWKLAGLKLSTKAILPQIFAQHGRHKEPYYWGWGGWSQIPPSFYHHHHYPPHLQFKLHHGLSIGRKRRAIRFPEDNGGGSGSSSSGSSSSSSSGFNTNPALSHFQREHELEHSVSSSSGRMFFDEEFQSIGLGQQELDMLKQLPENLQYEYKQEMQDLETSASEPKEEHIMEYLTVTNEFDTDHCIAKGICEVMAKGNRTDNRFENLLLDYYNEEPESRKDPNGQAAYIYDYAAFLGKSRGDSRACASYFPKCPEERQSLSTFMNEIFSSEMCDPPPVTNQLF</sequence>
<evidence type="ECO:0000313" key="4">
    <source>
        <dbReference type="Proteomes" id="UP001642540"/>
    </source>
</evidence>
<gene>
    <name evidence="3" type="ORF">ODALV1_LOCUS7815</name>
</gene>
<evidence type="ECO:0000256" key="2">
    <source>
        <dbReference type="SAM" id="SignalP"/>
    </source>
</evidence>
<dbReference type="Pfam" id="PF07841">
    <property type="entry name" value="DM4_12"/>
    <property type="match status" value="1"/>
</dbReference>
<reference evidence="3 4" key="1">
    <citation type="submission" date="2024-08" db="EMBL/GenBank/DDBJ databases">
        <authorList>
            <person name="Cucini C."/>
            <person name="Frati F."/>
        </authorList>
    </citation>
    <scope>NUCLEOTIDE SEQUENCE [LARGE SCALE GENOMIC DNA]</scope>
</reference>
<dbReference type="InterPro" id="IPR006631">
    <property type="entry name" value="DM4_12"/>
</dbReference>
<name>A0ABP1QCT7_9HEXA</name>
<evidence type="ECO:0000256" key="1">
    <source>
        <dbReference type="SAM" id="MobiDB-lite"/>
    </source>
</evidence>
<proteinExistence type="predicted"/>
<feature type="signal peptide" evidence="2">
    <location>
        <begin position="1"/>
        <end position="24"/>
    </location>
</feature>
<keyword evidence="4" id="KW-1185">Reference proteome</keyword>